<dbReference type="InterPro" id="IPR007325">
    <property type="entry name" value="KFase/CYL"/>
</dbReference>
<dbReference type="Pfam" id="PF04199">
    <property type="entry name" value="Cyclase"/>
    <property type="match status" value="1"/>
</dbReference>
<dbReference type="EMBL" id="JAGINU010000001">
    <property type="protein sequence ID" value="MBP2368886.1"/>
    <property type="molecule type" value="Genomic_DNA"/>
</dbReference>
<dbReference type="PANTHER" id="PTHR34861">
    <property type="match status" value="1"/>
</dbReference>
<proteinExistence type="predicted"/>
<dbReference type="RefSeq" id="WP_210030604.1">
    <property type="nucleotide sequence ID" value="NZ_JAGINU010000001.1"/>
</dbReference>
<reference evidence="2 3" key="1">
    <citation type="submission" date="2021-03" db="EMBL/GenBank/DDBJ databases">
        <title>Sequencing the genomes of 1000 actinobacteria strains.</title>
        <authorList>
            <person name="Klenk H.-P."/>
        </authorList>
    </citation>
    <scope>NUCLEOTIDE SEQUENCE [LARGE SCALE GENOMIC DNA]</scope>
    <source>
        <strain evidence="2 3">DSM 45256</strain>
    </source>
</reference>
<evidence type="ECO:0000313" key="3">
    <source>
        <dbReference type="Proteomes" id="UP001519295"/>
    </source>
</evidence>
<dbReference type="InterPro" id="IPR037175">
    <property type="entry name" value="KFase_sf"/>
</dbReference>
<name>A0ABS4VY91_9PSEU</name>
<dbReference type="Proteomes" id="UP001519295">
    <property type="component" value="Unassembled WGS sequence"/>
</dbReference>
<sequence length="357" mass="39015">MTGQSGTQRWKQRPPGSNWGEFGEDDELGRINLLTRQKVLHGVAEVEHGISFSLSLPLDLPGGSSSNQRRYPPILKPTEDLAHNPEVFYNMRAREFAHPGYNDVWSDDQVTMWMQYSTQWDALCHQGAEFDADADGVPEAVYYNGFRAHTDIIGPVTDAKGDGSGTTSFARHLGMEHMAAHGVQGRGVLIDLAHHLGTENQPVDNATLQDVMARDGIVVEPGDMVLLHTGTDTQLLEWNGRPDPERVNSIGPYLDGYDPALLQWITDSQLSALVADNVAVEGAGVSRPAPDAANPDTLLPIHQLCLFKLGIPLGELWLLAELADWLRENGRSRFLLTAPPLRLPGTQGSPLTPVATV</sequence>
<dbReference type="Gene3D" id="3.50.30.50">
    <property type="entry name" value="Putative cyclase"/>
    <property type="match status" value="1"/>
</dbReference>
<accession>A0ABS4VY91</accession>
<feature type="region of interest" description="Disordered" evidence="1">
    <location>
        <begin position="1"/>
        <end position="24"/>
    </location>
</feature>
<dbReference type="SUPFAM" id="SSF102198">
    <property type="entry name" value="Putative cyclase"/>
    <property type="match status" value="1"/>
</dbReference>
<gene>
    <name evidence="2" type="ORF">JOF36_004582</name>
</gene>
<protein>
    <submittedName>
        <fullName evidence="2">Kynurenine formamidase</fullName>
    </submittedName>
</protein>
<organism evidence="2 3">
    <name type="scientific">Pseudonocardia parietis</name>
    <dbReference type="NCBI Taxonomy" id="570936"/>
    <lineage>
        <taxon>Bacteria</taxon>
        <taxon>Bacillati</taxon>
        <taxon>Actinomycetota</taxon>
        <taxon>Actinomycetes</taxon>
        <taxon>Pseudonocardiales</taxon>
        <taxon>Pseudonocardiaceae</taxon>
        <taxon>Pseudonocardia</taxon>
    </lineage>
</organism>
<evidence type="ECO:0000313" key="2">
    <source>
        <dbReference type="EMBL" id="MBP2368886.1"/>
    </source>
</evidence>
<evidence type="ECO:0000256" key="1">
    <source>
        <dbReference type="SAM" id="MobiDB-lite"/>
    </source>
</evidence>
<comment type="caution">
    <text evidence="2">The sequence shown here is derived from an EMBL/GenBank/DDBJ whole genome shotgun (WGS) entry which is preliminary data.</text>
</comment>
<keyword evidence="3" id="KW-1185">Reference proteome</keyword>